<dbReference type="Pfam" id="PF13377">
    <property type="entry name" value="Peripla_BP_3"/>
    <property type="match status" value="1"/>
</dbReference>
<dbReference type="AlphaFoldDB" id="A0A087ECT6"/>
<dbReference type="Pfam" id="PF00356">
    <property type="entry name" value="LacI"/>
    <property type="match status" value="1"/>
</dbReference>
<dbReference type="Gene3D" id="3.40.50.2300">
    <property type="match status" value="2"/>
</dbReference>
<reference evidence="1 2" key="1">
    <citation type="submission" date="2014-03" db="EMBL/GenBank/DDBJ databases">
        <title>Genomics of Bifidobacteria.</title>
        <authorList>
            <person name="Ventura M."/>
            <person name="Milani C."/>
            <person name="Lugli G.A."/>
        </authorList>
    </citation>
    <scope>NUCLEOTIDE SEQUENCE [LARGE SCALE GENOMIC DNA]</scope>
    <source>
        <strain evidence="1 2">JCM 13495</strain>
    </source>
</reference>
<dbReference type="eggNOG" id="COG1609">
    <property type="taxonomic scope" value="Bacteria"/>
</dbReference>
<dbReference type="PANTHER" id="PTHR30146">
    <property type="entry name" value="LACI-RELATED TRANSCRIPTIONAL REPRESSOR"/>
    <property type="match status" value="1"/>
</dbReference>
<dbReference type="GO" id="GO:0003700">
    <property type="term" value="F:DNA-binding transcription factor activity"/>
    <property type="evidence" value="ECO:0007669"/>
    <property type="project" value="TreeGrafter"/>
</dbReference>
<dbReference type="CDD" id="cd01392">
    <property type="entry name" value="HTH_LacI"/>
    <property type="match status" value="1"/>
</dbReference>
<dbReference type="PROSITE" id="PS50932">
    <property type="entry name" value="HTH_LACI_2"/>
    <property type="match status" value="1"/>
</dbReference>
<comment type="caution">
    <text evidence="1">The sequence shown here is derived from an EMBL/GenBank/DDBJ whole genome shotgun (WGS) entry which is preliminary data.</text>
</comment>
<gene>
    <name evidence="1" type="ORF">BITS_0273</name>
</gene>
<dbReference type="STRING" id="356829.BITS_0273"/>
<protein>
    <submittedName>
        <fullName evidence="1">Bacterial regulatory protein, LacI family</fullName>
    </submittedName>
</protein>
<organism evidence="1 2">
    <name type="scientific">Bifidobacterium tsurumiense</name>
    <dbReference type="NCBI Taxonomy" id="356829"/>
    <lineage>
        <taxon>Bacteria</taxon>
        <taxon>Bacillati</taxon>
        <taxon>Actinomycetota</taxon>
        <taxon>Actinomycetes</taxon>
        <taxon>Bifidobacteriales</taxon>
        <taxon>Bifidobacteriaceae</taxon>
        <taxon>Bifidobacterium</taxon>
    </lineage>
</organism>
<sequence length="346" mass="37722">MASKSKVTISDVAQAAGVSNSAVSYALNDKPGVSESTREKVLKVAESMGWKPNSAAKALSDASTRTIGMVIVTDSRVFAVESYFMELLAGLGEELEYNDYSLLIRVVNNPDSAMRIHRNWIAAGSVDAMIVLNVEIGDSRIELYKQHPEVPVLAIADPSVTKGLPAITSDDTYGSRLIVDYLHELGHKHIARVAGPERYAHTFIRDRAFMAEASAMGMRCDSLHSDYSPEQGRDCTNRLLAFADRPTAIIYDNDVMAVEGLHVAQEQGLIVPDDLSIVSWDDSFACTATTPSITALWRDIPRLGSKAVPMLLKMINGEPVENIMESPYEMRQRGSTGAPNAVSDDE</sequence>
<dbReference type="CDD" id="cd06267">
    <property type="entry name" value="PBP1_LacI_sugar_binding-like"/>
    <property type="match status" value="1"/>
</dbReference>
<dbReference type="RefSeq" id="WP_026641705.1">
    <property type="nucleotide sequence ID" value="NZ_JAXEUP010000063.1"/>
</dbReference>
<dbReference type="InterPro" id="IPR010982">
    <property type="entry name" value="Lambda_DNA-bd_dom_sf"/>
</dbReference>
<dbReference type="Proteomes" id="UP000029080">
    <property type="component" value="Unassembled WGS sequence"/>
</dbReference>
<keyword evidence="2" id="KW-1185">Reference proteome</keyword>
<dbReference type="SMART" id="SM00354">
    <property type="entry name" value="HTH_LACI"/>
    <property type="match status" value="1"/>
</dbReference>
<dbReference type="SUPFAM" id="SSF47413">
    <property type="entry name" value="lambda repressor-like DNA-binding domains"/>
    <property type="match status" value="1"/>
</dbReference>
<dbReference type="PROSITE" id="PS00356">
    <property type="entry name" value="HTH_LACI_1"/>
    <property type="match status" value="1"/>
</dbReference>
<evidence type="ECO:0000313" key="1">
    <source>
        <dbReference type="EMBL" id="KFJ05587.1"/>
    </source>
</evidence>
<dbReference type="InterPro" id="IPR028082">
    <property type="entry name" value="Peripla_BP_I"/>
</dbReference>
<name>A0A087ECT6_9BIFI</name>
<dbReference type="InterPro" id="IPR046335">
    <property type="entry name" value="LacI/GalR-like_sensor"/>
</dbReference>
<dbReference type="SUPFAM" id="SSF53822">
    <property type="entry name" value="Periplasmic binding protein-like I"/>
    <property type="match status" value="1"/>
</dbReference>
<dbReference type="OrthoDB" id="1938857at2"/>
<proteinExistence type="predicted"/>
<dbReference type="InterPro" id="IPR000843">
    <property type="entry name" value="HTH_LacI"/>
</dbReference>
<dbReference type="GO" id="GO:0000976">
    <property type="term" value="F:transcription cis-regulatory region binding"/>
    <property type="evidence" value="ECO:0007669"/>
    <property type="project" value="TreeGrafter"/>
</dbReference>
<dbReference type="Gene3D" id="1.10.260.40">
    <property type="entry name" value="lambda repressor-like DNA-binding domains"/>
    <property type="match status" value="1"/>
</dbReference>
<evidence type="ECO:0000313" key="2">
    <source>
        <dbReference type="Proteomes" id="UP000029080"/>
    </source>
</evidence>
<dbReference type="PANTHER" id="PTHR30146:SF155">
    <property type="entry name" value="ALANINE RACEMASE"/>
    <property type="match status" value="1"/>
</dbReference>
<dbReference type="EMBL" id="JGZU01000015">
    <property type="protein sequence ID" value="KFJ05587.1"/>
    <property type="molecule type" value="Genomic_DNA"/>
</dbReference>
<accession>A0A087ECT6</accession>